<keyword evidence="1 9" id="KW-0479">Metal-binding</keyword>
<sequence>MLASPHFPSYFLASNHILRSPILSERLIVWLLISNNLILLLFFRFISLLFPRSEEFLAGCTLREIMGLSSKQVSGDGLDHWSQTLLEAQTLELPKPPPIRRQQQQQQQQSEPLKCPRCDSTNTKFCYYNNYNQSQPRHFCRTCKRHWTKGGTLRNVPVGGGRKNNKRLKKSTNSASASIDSSGSAATTTTKNSDVNNRLKTHMAFQAQQQMQINLPLSNIDGQKLIISDIFHQSLLRPPSFSPQNNLISCSNLESNNFSGNNIYLDSTLRPPLDQNQHFPFSSSSSFNTNPCSISTSFQSSNVIHNYTEELKTMEEPTITNIMGKTSSTAIQPWQKPTTSSGILDMSSYWNWDDINTFASTDLNLPWDDFEIKP</sequence>
<dbReference type="GO" id="GO:0003700">
    <property type="term" value="F:DNA-binding transcription factor activity"/>
    <property type="evidence" value="ECO:0007669"/>
    <property type="project" value="UniProtKB-UniRule"/>
</dbReference>
<keyword evidence="11" id="KW-0472">Membrane</keyword>
<evidence type="ECO:0000256" key="1">
    <source>
        <dbReference type="ARBA" id="ARBA00022723"/>
    </source>
</evidence>
<accession>A0A2I4DS83</accession>
<dbReference type="GeneID" id="108982969"/>
<evidence type="ECO:0000313" key="13">
    <source>
        <dbReference type="RefSeq" id="XP_018810010.1"/>
    </source>
</evidence>
<dbReference type="PANTHER" id="PTHR31992:SF338">
    <property type="entry name" value="DOF ZINC FINGER PROTEIN"/>
    <property type="match status" value="1"/>
</dbReference>
<comment type="subcellular location">
    <subcellularLocation>
        <location evidence="8 9">Nucleus</location>
    </subcellularLocation>
</comment>
<evidence type="ECO:0000256" key="6">
    <source>
        <dbReference type="ARBA" id="ARBA00023163"/>
    </source>
</evidence>
<evidence type="ECO:0000256" key="7">
    <source>
        <dbReference type="ARBA" id="ARBA00023242"/>
    </source>
</evidence>
<dbReference type="GO" id="GO:0005634">
    <property type="term" value="C:nucleus"/>
    <property type="evidence" value="ECO:0007669"/>
    <property type="project" value="UniProtKB-SubCell"/>
</dbReference>
<dbReference type="Proteomes" id="UP000235220">
    <property type="component" value="Chromosome 4"/>
</dbReference>
<dbReference type="RefSeq" id="XP_018810010.1">
    <property type="nucleotide sequence ID" value="XM_018954465.2"/>
</dbReference>
<dbReference type="GO" id="GO:0008270">
    <property type="term" value="F:zinc ion binding"/>
    <property type="evidence" value="ECO:0007669"/>
    <property type="project" value="UniProtKB-KW"/>
</dbReference>
<keyword evidence="11" id="KW-0812">Transmembrane</keyword>
<evidence type="ECO:0000256" key="10">
    <source>
        <dbReference type="SAM" id="MobiDB-lite"/>
    </source>
</evidence>
<dbReference type="KEGG" id="jre:108982969"/>
<comment type="function">
    <text evidence="9">Transcription factor that binds specifically to a 5'-AA[AG]G-3' consensus core sequence.</text>
</comment>
<dbReference type="InterPro" id="IPR045174">
    <property type="entry name" value="Dof"/>
</dbReference>
<dbReference type="Pfam" id="PF02701">
    <property type="entry name" value="Zn_ribbon_Dof"/>
    <property type="match status" value="1"/>
</dbReference>
<evidence type="ECO:0000256" key="4">
    <source>
        <dbReference type="ARBA" id="ARBA00023015"/>
    </source>
</evidence>
<dbReference type="OrthoDB" id="1927254at2759"/>
<keyword evidence="2 8" id="KW-0863">Zinc-finger</keyword>
<dbReference type="PROSITE" id="PS01361">
    <property type="entry name" value="ZF_DOF_1"/>
    <property type="match status" value="1"/>
</dbReference>
<proteinExistence type="predicted"/>
<evidence type="ECO:0000256" key="9">
    <source>
        <dbReference type="RuleBase" id="RU369094"/>
    </source>
</evidence>
<keyword evidence="6 9" id="KW-0804">Transcription</keyword>
<evidence type="ECO:0000256" key="3">
    <source>
        <dbReference type="ARBA" id="ARBA00022833"/>
    </source>
</evidence>
<feature type="transmembrane region" description="Helical" evidence="11">
    <location>
        <begin position="27"/>
        <end position="50"/>
    </location>
</feature>
<dbReference type="AlphaFoldDB" id="A0A2I4DS83"/>
<evidence type="ECO:0000256" key="8">
    <source>
        <dbReference type="PROSITE-ProRule" id="PRU00071"/>
    </source>
</evidence>
<keyword evidence="3 9" id="KW-0862">Zinc</keyword>
<feature type="compositionally biased region" description="Low complexity" evidence="10">
    <location>
        <begin position="171"/>
        <end position="190"/>
    </location>
</feature>
<feature type="region of interest" description="Disordered" evidence="10">
    <location>
        <begin position="154"/>
        <end position="193"/>
    </location>
</feature>
<dbReference type="GO" id="GO:0003677">
    <property type="term" value="F:DNA binding"/>
    <property type="evidence" value="ECO:0007669"/>
    <property type="project" value="UniProtKB-UniRule"/>
</dbReference>
<protein>
    <recommendedName>
        <fullName evidence="9">Dof zinc finger protein</fullName>
    </recommendedName>
</protein>
<gene>
    <name evidence="13" type="primary">LOC108982969</name>
</gene>
<reference evidence="13" key="1">
    <citation type="submission" date="2025-08" db="UniProtKB">
        <authorList>
            <consortium name="RefSeq"/>
        </authorList>
    </citation>
    <scope>IDENTIFICATION</scope>
    <source>
        <tissue evidence="13">Leaves</tissue>
    </source>
</reference>
<dbReference type="STRING" id="51240.A0A2I4DS83"/>
<keyword evidence="11" id="KW-1133">Transmembrane helix</keyword>
<dbReference type="Gramene" id="Jr04_17340_p1">
    <property type="protein sequence ID" value="cds.Jr04_17340_p1"/>
    <property type="gene ID" value="Jr04_17340"/>
</dbReference>
<evidence type="ECO:0000256" key="2">
    <source>
        <dbReference type="ARBA" id="ARBA00022771"/>
    </source>
</evidence>
<evidence type="ECO:0000256" key="5">
    <source>
        <dbReference type="ARBA" id="ARBA00023125"/>
    </source>
</evidence>
<dbReference type="InterPro" id="IPR003851">
    <property type="entry name" value="Znf_Dof"/>
</dbReference>
<keyword evidence="4 9" id="KW-0805">Transcription regulation</keyword>
<dbReference type="PANTHER" id="PTHR31992">
    <property type="entry name" value="DOF ZINC FINGER PROTEIN DOF1.4-RELATED"/>
    <property type="match status" value="1"/>
</dbReference>
<keyword evidence="5 8" id="KW-0238">DNA-binding</keyword>
<keyword evidence="7 8" id="KW-0539">Nucleus</keyword>
<dbReference type="PROSITE" id="PS50884">
    <property type="entry name" value="ZF_DOF_2"/>
    <property type="match status" value="1"/>
</dbReference>
<keyword evidence="12" id="KW-1185">Reference proteome</keyword>
<name>A0A2I4DS83_JUGRE</name>
<organism evidence="12 13">
    <name type="scientific">Juglans regia</name>
    <name type="common">English walnut</name>
    <dbReference type="NCBI Taxonomy" id="51240"/>
    <lineage>
        <taxon>Eukaryota</taxon>
        <taxon>Viridiplantae</taxon>
        <taxon>Streptophyta</taxon>
        <taxon>Embryophyta</taxon>
        <taxon>Tracheophyta</taxon>
        <taxon>Spermatophyta</taxon>
        <taxon>Magnoliopsida</taxon>
        <taxon>eudicotyledons</taxon>
        <taxon>Gunneridae</taxon>
        <taxon>Pentapetalae</taxon>
        <taxon>rosids</taxon>
        <taxon>fabids</taxon>
        <taxon>Fagales</taxon>
        <taxon>Juglandaceae</taxon>
        <taxon>Juglans</taxon>
    </lineage>
</organism>
<evidence type="ECO:0000313" key="12">
    <source>
        <dbReference type="Proteomes" id="UP000235220"/>
    </source>
</evidence>
<evidence type="ECO:0000256" key="11">
    <source>
        <dbReference type="SAM" id="Phobius"/>
    </source>
</evidence>